<keyword evidence="2" id="KW-1185">Reference proteome</keyword>
<dbReference type="Proteomes" id="UP001199525">
    <property type="component" value="Unassembled WGS sequence"/>
</dbReference>
<sequence length="31" mass="3315">MDNTAPNTDVCVQYDTSAIIIDACVFAVLNP</sequence>
<dbReference type="Pfam" id="PF11371">
    <property type="entry name" value="DUF3172"/>
    <property type="match status" value="1"/>
</dbReference>
<dbReference type="EMBL" id="JAIVFQ010000113">
    <property type="protein sequence ID" value="MCC5604203.1"/>
    <property type="molecule type" value="Genomic_DNA"/>
</dbReference>
<organism evidence="1 2">
    <name type="scientific">Nostoc favosum CHAB5714</name>
    <dbReference type="NCBI Taxonomy" id="2780399"/>
    <lineage>
        <taxon>Bacteria</taxon>
        <taxon>Bacillati</taxon>
        <taxon>Cyanobacteriota</taxon>
        <taxon>Cyanophyceae</taxon>
        <taxon>Nostocales</taxon>
        <taxon>Nostocaceae</taxon>
        <taxon>Nostoc</taxon>
        <taxon>Nostoc favosum</taxon>
    </lineage>
</organism>
<name>A0ABS8IJ88_9NOSO</name>
<protein>
    <submittedName>
        <fullName evidence="1">DUF3172 domain-containing protein</fullName>
    </submittedName>
</protein>
<comment type="caution">
    <text evidence="1">The sequence shown here is derived from an EMBL/GenBank/DDBJ whole genome shotgun (WGS) entry which is preliminary data.</text>
</comment>
<evidence type="ECO:0000313" key="2">
    <source>
        <dbReference type="Proteomes" id="UP001199525"/>
    </source>
</evidence>
<accession>A0ABS8IJ88</accession>
<evidence type="ECO:0000313" key="1">
    <source>
        <dbReference type="EMBL" id="MCC5604203.1"/>
    </source>
</evidence>
<gene>
    <name evidence="1" type="ORF">LC586_34820</name>
</gene>
<proteinExistence type="predicted"/>
<dbReference type="InterPro" id="IPR021511">
    <property type="entry name" value="DUF3172"/>
</dbReference>
<reference evidence="1 2" key="1">
    <citation type="journal article" date="2021" name="Microorganisms">
        <title>Genome Evolution of Filamentous Cyanobacterium Nostoc Species: From Facultative Symbiosis to Free Living.</title>
        <authorList>
            <person name="Huo D."/>
            <person name="Li H."/>
            <person name="Cai F."/>
            <person name="Guo X."/>
            <person name="Qiao Z."/>
            <person name="Wang W."/>
            <person name="Yu G."/>
            <person name="Li R."/>
        </authorList>
    </citation>
    <scope>NUCLEOTIDE SEQUENCE [LARGE SCALE GENOMIC DNA]</scope>
    <source>
        <strain evidence="1 2">CHAB 5714</strain>
    </source>
</reference>